<accession>A0A975PMM9</accession>
<evidence type="ECO:0000313" key="4">
    <source>
        <dbReference type="EMBL" id="QUJ76596.1"/>
    </source>
</evidence>
<dbReference type="PROSITE" id="PS01173">
    <property type="entry name" value="LIPASE_GDXG_HIS"/>
    <property type="match status" value="1"/>
</dbReference>
<dbReference type="InterPro" id="IPR002168">
    <property type="entry name" value="Lipase_GDXG_HIS_AS"/>
</dbReference>
<dbReference type="GO" id="GO:0016787">
    <property type="term" value="F:hydrolase activity"/>
    <property type="evidence" value="ECO:0007669"/>
    <property type="project" value="UniProtKB-KW"/>
</dbReference>
<comment type="similarity">
    <text evidence="1">Belongs to the 'GDXG' lipolytic enzyme family.</text>
</comment>
<dbReference type="Proteomes" id="UP000683291">
    <property type="component" value="Chromosome 1"/>
</dbReference>
<feature type="domain" description="Alpha/beta hydrolase fold-3" evidence="3">
    <location>
        <begin position="72"/>
        <end position="272"/>
    </location>
</feature>
<dbReference type="KEGG" id="sual:KDD17_00515"/>
<dbReference type="Gene3D" id="3.40.50.1820">
    <property type="entry name" value="alpha/beta hydrolase"/>
    <property type="match status" value="1"/>
</dbReference>
<reference evidence="4" key="1">
    <citation type="submission" date="2021-04" db="EMBL/GenBank/DDBJ databases">
        <title>Complete genome sequence for Sulfitobacter sp. strain JK7-1.</title>
        <authorList>
            <person name="Park S.-J."/>
        </authorList>
    </citation>
    <scope>NUCLEOTIDE SEQUENCE</scope>
    <source>
        <strain evidence="4">JK7-1</strain>
    </source>
</reference>
<evidence type="ECO:0000256" key="1">
    <source>
        <dbReference type="ARBA" id="ARBA00010515"/>
    </source>
</evidence>
<keyword evidence="5" id="KW-1185">Reference proteome</keyword>
<keyword evidence="2 4" id="KW-0378">Hydrolase</keyword>
<dbReference type="InterPro" id="IPR029058">
    <property type="entry name" value="AB_hydrolase_fold"/>
</dbReference>
<evidence type="ECO:0000259" key="3">
    <source>
        <dbReference type="Pfam" id="PF07859"/>
    </source>
</evidence>
<organism evidence="4 5">
    <name type="scientific">Sulfitobacter albidus</name>
    <dbReference type="NCBI Taxonomy" id="2829501"/>
    <lineage>
        <taxon>Bacteria</taxon>
        <taxon>Pseudomonadati</taxon>
        <taxon>Pseudomonadota</taxon>
        <taxon>Alphaproteobacteria</taxon>
        <taxon>Rhodobacterales</taxon>
        <taxon>Roseobacteraceae</taxon>
        <taxon>Sulfitobacter</taxon>
    </lineage>
</organism>
<dbReference type="PANTHER" id="PTHR48081">
    <property type="entry name" value="AB HYDROLASE SUPERFAMILY PROTEIN C4A8.06C"/>
    <property type="match status" value="1"/>
</dbReference>
<dbReference type="InterPro" id="IPR013094">
    <property type="entry name" value="AB_hydrolase_3"/>
</dbReference>
<dbReference type="InterPro" id="IPR050300">
    <property type="entry name" value="GDXG_lipolytic_enzyme"/>
</dbReference>
<evidence type="ECO:0000313" key="5">
    <source>
        <dbReference type="Proteomes" id="UP000683291"/>
    </source>
</evidence>
<dbReference type="RefSeq" id="WP_212704793.1">
    <property type="nucleotide sequence ID" value="NZ_CP073581.1"/>
</dbReference>
<protein>
    <submittedName>
        <fullName evidence="4">Alpha/beta hydrolase</fullName>
    </submittedName>
</protein>
<sequence length="303" mass="32853">MSRRRGLLNGWLRRVEKRRLRRGTPDQLRRALEVEARVFFFAPRGTVRRRISLRSVPALVLEPRGARAERVLFYIHGGGFVFGSPETHHAMAATLAGMIGARAVLPRYRRAPEHPYPAAPDDVRAAWDALIASGVDPAQVVLGGDSAGGALAFGLLAALSVEGMALPGAAFGFSPLTDLTYGAESLQRNAAADVLLPAERVDELAQTFLCGADPRDPRVSPIFGAFGPECPAWITVGDTEILQDDARGLAAALRRDGADVTLIEARDCPHVWPIFHNILPEARETLSALAAWIRTRQGWADES</sequence>
<dbReference type="SUPFAM" id="SSF53474">
    <property type="entry name" value="alpha/beta-Hydrolases"/>
    <property type="match status" value="1"/>
</dbReference>
<dbReference type="Pfam" id="PF07859">
    <property type="entry name" value="Abhydrolase_3"/>
    <property type="match status" value="1"/>
</dbReference>
<dbReference type="EMBL" id="CP073581">
    <property type="protein sequence ID" value="QUJ76596.1"/>
    <property type="molecule type" value="Genomic_DNA"/>
</dbReference>
<name>A0A975PMM9_9RHOB</name>
<dbReference type="AlphaFoldDB" id="A0A975PMM9"/>
<proteinExistence type="inferred from homology"/>
<dbReference type="PANTHER" id="PTHR48081:SF8">
    <property type="entry name" value="ALPHA_BETA HYDROLASE FOLD-3 DOMAIN-CONTAINING PROTEIN-RELATED"/>
    <property type="match status" value="1"/>
</dbReference>
<gene>
    <name evidence="4" type="ORF">KDD17_00515</name>
</gene>
<evidence type="ECO:0000256" key="2">
    <source>
        <dbReference type="ARBA" id="ARBA00022801"/>
    </source>
</evidence>